<keyword evidence="9" id="KW-0482">Metalloprotease</keyword>
<evidence type="ECO:0000256" key="11">
    <source>
        <dbReference type="ARBA" id="ARBA00066554"/>
    </source>
</evidence>
<name>A0A7Y4HA75_9BRAD</name>
<keyword evidence="8" id="KW-0862">Zinc</keyword>
<keyword evidence="3" id="KW-0121">Carboxypeptidase</keyword>
<accession>A0A7Y4HA75</accession>
<comment type="catalytic activity">
    <reaction evidence="10">
        <text>Releases a C-terminal residue, which may be hydrophobic or positively charged.</text>
        <dbReference type="EC" id="3.4.17.18"/>
    </reaction>
</comment>
<evidence type="ECO:0000256" key="13">
    <source>
        <dbReference type="SAM" id="SignalP"/>
    </source>
</evidence>
<dbReference type="InterPro" id="IPR057246">
    <property type="entry name" value="CARBOXYPEPT_ZN_1"/>
</dbReference>
<evidence type="ECO:0000259" key="14">
    <source>
        <dbReference type="PROSITE" id="PS52035"/>
    </source>
</evidence>
<dbReference type="EC" id="3.4.17.18" evidence="11"/>
<dbReference type="FunFam" id="3.40.630.10:FF:000084">
    <property type="entry name" value="Carboxypeptidase B2"/>
    <property type="match status" value="1"/>
</dbReference>
<keyword evidence="16" id="KW-1185">Reference proteome</keyword>
<dbReference type="PANTHER" id="PTHR11705:SF143">
    <property type="entry name" value="SLL0236 PROTEIN"/>
    <property type="match status" value="1"/>
</dbReference>
<feature type="active site" description="Proton donor/acceptor" evidence="12">
    <location>
        <position position="317"/>
    </location>
</feature>
<keyword evidence="5" id="KW-0479">Metal-binding</keyword>
<dbReference type="GO" id="GO:0008270">
    <property type="term" value="F:zinc ion binding"/>
    <property type="evidence" value="ECO:0007669"/>
    <property type="project" value="InterPro"/>
</dbReference>
<evidence type="ECO:0000256" key="3">
    <source>
        <dbReference type="ARBA" id="ARBA00022645"/>
    </source>
</evidence>
<dbReference type="PANTHER" id="PTHR11705">
    <property type="entry name" value="PROTEASE FAMILY M14 CARBOXYPEPTIDASE A,B"/>
    <property type="match status" value="1"/>
</dbReference>
<comment type="similarity">
    <text evidence="2 12">Belongs to the peptidase M14 family.</text>
</comment>
<comment type="cofactor">
    <cofactor evidence="1">
        <name>Zn(2+)</name>
        <dbReference type="ChEBI" id="CHEBI:29105"/>
    </cofactor>
</comment>
<feature type="domain" description="Peptidase M14" evidence="14">
    <location>
        <begin position="32"/>
        <end position="360"/>
    </location>
</feature>
<evidence type="ECO:0000256" key="9">
    <source>
        <dbReference type="ARBA" id="ARBA00023049"/>
    </source>
</evidence>
<dbReference type="PROSITE" id="PS52035">
    <property type="entry name" value="PEPTIDASE_M14"/>
    <property type="match status" value="1"/>
</dbReference>
<evidence type="ECO:0000256" key="6">
    <source>
        <dbReference type="ARBA" id="ARBA00022729"/>
    </source>
</evidence>
<dbReference type="Gene3D" id="3.40.630.10">
    <property type="entry name" value="Zn peptidases"/>
    <property type="match status" value="1"/>
</dbReference>
<proteinExistence type="inferred from homology"/>
<evidence type="ECO:0000313" key="16">
    <source>
        <dbReference type="Proteomes" id="UP000528734"/>
    </source>
</evidence>
<dbReference type="Proteomes" id="UP000528734">
    <property type="component" value="Unassembled WGS sequence"/>
</dbReference>
<protein>
    <recommendedName>
        <fullName evidence="11">carboxypeptidase T</fullName>
        <ecNumber evidence="11">3.4.17.18</ecNumber>
    </recommendedName>
</protein>
<dbReference type="PRINTS" id="PR00765">
    <property type="entry name" value="CRBOXYPTASEA"/>
</dbReference>
<comment type="caution">
    <text evidence="15">The sequence shown here is derived from an EMBL/GenBank/DDBJ whole genome shotgun (WGS) entry which is preliminary data.</text>
</comment>
<dbReference type="GO" id="GO:0006508">
    <property type="term" value="P:proteolysis"/>
    <property type="evidence" value="ECO:0007669"/>
    <property type="project" value="UniProtKB-KW"/>
</dbReference>
<keyword evidence="4" id="KW-0645">Protease</keyword>
<dbReference type="GO" id="GO:0005615">
    <property type="term" value="C:extracellular space"/>
    <property type="evidence" value="ECO:0007669"/>
    <property type="project" value="TreeGrafter"/>
</dbReference>
<evidence type="ECO:0000256" key="4">
    <source>
        <dbReference type="ARBA" id="ARBA00022670"/>
    </source>
</evidence>
<dbReference type="InterPro" id="IPR033810">
    <property type="entry name" value="Carboxypeptidase_T"/>
</dbReference>
<dbReference type="PROSITE" id="PS00132">
    <property type="entry name" value="CARBOXYPEPT_ZN_1"/>
    <property type="match status" value="1"/>
</dbReference>
<gene>
    <name evidence="15" type="ORF">HCN50_30070</name>
</gene>
<reference evidence="15 16" key="1">
    <citation type="submission" date="2020-03" db="EMBL/GenBank/DDBJ databases">
        <title>Bradyrhizobium diversity isolated from nodules of Muelleranthus trifoliolatus.</title>
        <authorList>
            <person name="Klepa M."/>
            <person name="Helene L."/>
            <person name="Hungria M."/>
        </authorList>
    </citation>
    <scope>NUCLEOTIDE SEQUENCE [LARGE SCALE GENOMIC DNA]</scope>
    <source>
        <strain evidence="15 16">WSM 1744</strain>
    </source>
</reference>
<evidence type="ECO:0000256" key="2">
    <source>
        <dbReference type="ARBA" id="ARBA00005988"/>
    </source>
</evidence>
<feature type="chain" id="PRO_5031264680" description="carboxypeptidase T" evidence="13">
    <location>
        <begin position="25"/>
        <end position="700"/>
    </location>
</feature>
<evidence type="ECO:0000256" key="12">
    <source>
        <dbReference type="PROSITE-ProRule" id="PRU01379"/>
    </source>
</evidence>
<dbReference type="GO" id="GO:0004181">
    <property type="term" value="F:metallocarboxypeptidase activity"/>
    <property type="evidence" value="ECO:0007669"/>
    <property type="project" value="InterPro"/>
</dbReference>
<evidence type="ECO:0000256" key="10">
    <source>
        <dbReference type="ARBA" id="ARBA00050859"/>
    </source>
</evidence>
<dbReference type="SMART" id="SM00631">
    <property type="entry name" value="Zn_pept"/>
    <property type="match status" value="1"/>
</dbReference>
<dbReference type="SUPFAM" id="SSF53187">
    <property type="entry name" value="Zn-dependent exopeptidases"/>
    <property type="match status" value="1"/>
</dbReference>
<dbReference type="InterPro" id="IPR013783">
    <property type="entry name" value="Ig-like_fold"/>
</dbReference>
<dbReference type="Gene3D" id="2.60.40.10">
    <property type="entry name" value="Immunoglobulins"/>
    <property type="match status" value="1"/>
</dbReference>
<feature type="signal peptide" evidence="13">
    <location>
        <begin position="1"/>
        <end position="24"/>
    </location>
</feature>
<evidence type="ECO:0000256" key="7">
    <source>
        <dbReference type="ARBA" id="ARBA00022801"/>
    </source>
</evidence>
<dbReference type="CDD" id="cd03859">
    <property type="entry name" value="M14_CPT"/>
    <property type="match status" value="1"/>
</dbReference>
<organism evidence="15 16">
    <name type="scientific">Bradyrhizobium archetypum</name>
    <dbReference type="NCBI Taxonomy" id="2721160"/>
    <lineage>
        <taxon>Bacteria</taxon>
        <taxon>Pseudomonadati</taxon>
        <taxon>Pseudomonadota</taxon>
        <taxon>Alphaproteobacteria</taxon>
        <taxon>Hyphomicrobiales</taxon>
        <taxon>Nitrobacteraceae</taxon>
        <taxon>Bradyrhizobium</taxon>
    </lineage>
</organism>
<dbReference type="EMBL" id="JAAVLW010000011">
    <property type="protein sequence ID" value="NOJ50435.1"/>
    <property type="molecule type" value="Genomic_DNA"/>
</dbReference>
<dbReference type="AlphaFoldDB" id="A0A7Y4HA75"/>
<dbReference type="Pfam" id="PF00246">
    <property type="entry name" value="Peptidase_M14"/>
    <property type="match status" value="1"/>
</dbReference>
<evidence type="ECO:0000256" key="1">
    <source>
        <dbReference type="ARBA" id="ARBA00001947"/>
    </source>
</evidence>
<evidence type="ECO:0000313" key="15">
    <source>
        <dbReference type="EMBL" id="NOJ50435.1"/>
    </source>
</evidence>
<evidence type="ECO:0000256" key="8">
    <source>
        <dbReference type="ARBA" id="ARBA00022833"/>
    </source>
</evidence>
<dbReference type="InterPro" id="IPR000834">
    <property type="entry name" value="Peptidase_M14"/>
</dbReference>
<evidence type="ECO:0000256" key="5">
    <source>
        <dbReference type="ARBA" id="ARBA00022723"/>
    </source>
</evidence>
<sequence>MARNGLLLPFALLTAFIGGGPAMATHPPDLGAYHTYDELTTELASLAAAYPTRAQRISIGHGWEMLGEFGQRQIWALKISSDVDKTEAKPEIVLVGNHHAREWISVEVPLAIGRHLLDNYATNPAVREVVDSKVVWIIPMLNPDGHAYSATTNRCWRKNRRNNGDGTFGVDPNRNYGYQWGLASGSSGTTSVDSYRGPFAFSEPETQAFRDFLRSRSNLRAVISYHSYTQAFLRPWSYTLDFAPGNPPPPAEPLLKDLSDELRSRLQSVHGQVYKDCLFQADREPSGACRSPPHYEASGEMADWIHHEFNIPAFTIEVRPLSSSTWPASHSCPGFELPESEITPTVEENLAAAMRLIHYAQPGDIMIRDHAGDTGAVPSSTLTPSGWSPVFWLSPDIWSDPPVPIRGDPATVTARVHNLSSSPIAGVTVQIWYTDPSITTEFPSPYATLLGQGVIALPASGTAEFSVPWSVPSTPNSVGEHHWCVGVVIKHPTDLPLSTQAIYSNNVAFHNFVPAELTISPQALRFEARNTATIDMDFDVRVTTDRLPPSWRVVLDPGRPKVLKPGQRYLGFAQVAIPAGASAGEGTVSIHGVLTPHHPGVRRPIGSGVTYRVRYVPPDRLPAEELGLIRSHEDLLKGQQRLLEKLGTVYTEVLTTRGMSDDRAVKLAEELQTLVRRQADRIDSFEDFLRRAEKPRPKQP</sequence>
<keyword evidence="7" id="KW-0378">Hydrolase</keyword>
<keyword evidence="6 13" id="KW-0732">Signal</keyword>
<dbReference type="RefSeq" id="WP_171713475.1">
    <property type="nucleotide sequence ID" value="NZ_JAAVLW010000011.1"/>
</dbReference>